<protein>
    <submittedName>
        <fullName evidence="6">Ecdysteroid UDP-glucosyltransferase</fullName>
    </submittedName>
</protein>
<dbReference type="PANTHER" id="PTHR48043:SF159">
    <property type="entry name" value="EG:EG0003.4 PROTEIN-RELATED"/>
    <property type="match status" value="1"/>
</dbReference>
<feature type="transmembrane region" description="Helical" evidence="4">
    <location>
        <begin position="472"/>
        <end position="493"/>
    </location>
</feature>
<feature type="chain" id="PRO_5008263245" evidence="5">
    <location>
        <begin position="19"/>
        <end position="520"/>
    </location>
</feature>
<accession>A0A194PG03</accession>
<name>A0A194PG03_PAPXU</name>
<evidence type="ECO:0000256" key="4">
    <source>
        <dbReference type="SAM" id="Phobius"/>
    </source>
</evidence>
<gene>
    <name evidence="6" type="ORF">RR46_13537</name>
</gene>
<dbReference type="STRING" id="66420.A0A194PG03"/>
<dbReference type="AlphaFoldDB" id="A0A194PG03"/>
<sequence length="520" mass="58939">MWLKSVFMVFVLIYHVESASILALFSSLSFTDHIVYRGYISLLAQNGHSIVVMTPYPGHFQFPEVEKIIELNVGPESASLWEEYKILMTNTDDYYPRLKALNELSIKVAIAQLMSKQMTSLFMNPNVKFDLVITEADMPILYAAADKYKAPHITITAGSGKLHQYEAKGNPIHPILYPDVNTIYHRDISSWQKLVEVNRQYHSKNEYFYNFLPLCDIAAKKILGLKRSLLDVEYDIDLLFVAGNPVLIGNRPTSPATVYTDRLHIKPGLLLPPDLNAVLDSAKNGVIYFSLGTLHESEQLEPKILEVLADTFRELPFLVLWKLGNTTIINKPDNVIAQMWFPQQEVLAHPNMKAFITHGGLRSLEEAVFYEVPIVSFPIVKSSKVFINEVTRHGTGETVDPYYLEKEALKSTIMAVAQNDMYKKAMAKLKSAAYDSFLSGPEAAVMWTEYVIRNGGARMLRAPAAEISFFKYYMLDIVSLLLIIICIGIYLAYKSLCYVMRLLRLRILRKPIAGGKYKAL</sequence>
<keyword evidence="3 6" id="KW-0808">Transferase</keyword>
<keyword evidence="4" id="KW-0472">Membrane</keyword>
<dbReference type="CDD" id="cd03784">
    <property type="entry name" value="GT1_Gtf-like"/>
    <property type="match status" value="1"/>
</dbReference>
<dbReference type="GO" id="GO:0008194">
    <property type="term" value="F:UDP-glycosyltransferase activity"/>
    <property type="evidence" value="ECO:0007669"/>
    <property type="project" value="InterPro"/>
</dbReference>
<evidence type="ECO:0000313" key="7">
    <source>
        <dbReference type="Proteomes" id="UP000053268"/>
    </source>
</evidence>
<dbReference type="EMBL" id="KQ459604">
    <property type="protein sequence ID" value="KPI92316.1"/>
    <property type="molecule type" value="Genomic_DNA"/>
</dbReference>
<dbReference type="InterPro" id="IPR050271">
    <property type="entry name" value="UDP-glycosyltransferase"/>
</dbReference>
<evidence type="ECO:0000313" key="6">
    <source>
        <dbReference type="EMBL" id="KPI92316.1"/>
    </source>
</evidence>
<dbReference type="SUPFAM" id="SSF53756">
    <property type="entry name" value="UDP-Glycosyltransferase/glycogen phosphorylase"/>
    <property type="match status" value="1"/>
</dbReference>
<keyword evidence="5" id="KW-0732">Signal</keyword>
<evidence type="ECO:0000256" key="3">
    <source>
        <dbReference type="ARBA" id="ARBA00022679"/>
    </source>
</evidence>
<dbReference type="Proteomes" id="UP000053268">
    <property type="component" value="Unassembled WGS sequence"/>
</dbReference>
<dbReference type="FunFam" id="3.40.50.2000:FF:000050">
    <property type="entry name" value="UDP-glucuronosyltransferase"/>
    <property type="match status" value="1"/>
</dbReference>
<evidence type="ECO:0000256" key="5">
    <source>
        <dbReference type="SAM" id="SignalP"/>
    </source>
</evidence>
<keyword evidence="7" id="KW-1185">Reference proteome</keyword>
<proteinExistence type="inferred from homology"/>
<keyword evidence="2" id="KW-0328">Glycosyltransferase</keyword>
<feature type="signal peptide" evidence="5">
    <location>
        <begin position="1"/>
        <end position="18"/>
    </location>
</feature>
<keyword evidence="4" id="KW-0812">Transmembrane</keyword>
<dbReference type="Gene3D" id="3.40.50.2000">
    <property type="entry name" value="Glycogen Phosphorylase B"/>
    <property type="match status" value="1"/>
</dbReference>
<evidence type="ECO:0000256" key="1">
    <source>
        <dbReference type="ARBA" id="ARBA00009995"/>
    </source>
</evidence>
<keyword evidence="4" id="KW-1133">Transmembrane helix</keyword>
<reference evidence="6 7" key="1">
    <citation type="journal article" date="2015" name="Nat. Commun.">
        <title>Outbred genome sequencing and CRISPR/Cas9 gene editing in butterflies.</title>
        <authorList>
            <person name="Li X."/>
            <person name="Fan D."/>
            <person name="Zhang W."/>
            <person name="Liu G."/>
            <person name="Zhang L."/>
            <person name="Zhao L."/>
            <person name="Fang X."/>
            <person name="Chen L."/>
            <person name="Dong Y."/>
            <person name="Chen Y."/>
            <person name="Ding Y."/>
            <person name="Zhao R."/>
            <person name="Feng M."/>
            <person name="Zhu Y."/>
            <person name="Feng Y."/>
            <person name="Jiang X."/>
            <person name="Zhu D."/>
            <person name="Xiang H."/>
            <person name="Feng X."/>
            <person name="Li S."/>
            <person name="Wang J."/>
            <person name="Zhang G."/>
            <person name="Kronforst M.R."/>
            <person name="Wang W."/>
        </authorList>
    </citation>
    <scope>NUCLEOTIDE SEQUENCE [LARGE SCALE GENOMIC DNA]</scope>
    <source>
        <strain evidence="6">Ya'a_city_454_Px</strain>
        <tissue evidence="6">Whole body</tissue>
    </source>
</reference>
<evidence type="ECO:0000256" key="2">
    <source>
        <dbReference type="ARBA" id="ARBA00022676"/>
    </source>
</evidence>
<organism evidence="6 7">
    <name type="scientific">Papilio xuthus</name>
    <name type="common">Asian swallowtail butterfly</name>
    <dbReference type="NCBI Taxonomy" id="66420"/>
    <lineage>
        <taxon>Eukaryota</taxon>
        <taxon>Metazoa</taxon>
        <taxon>Ecdysozoa</taxon>
        <taxon>Arthropoda</taxon>
        <taxon>Hexapoda</taxon>
        <taxon>Insecta</taxon>
        <taxon>Pterygota</taxon>
        <taxon>Neoptera</taxon>
        <taxon>Endopterygota</taxon>
        <taxon>Lepidoptera</taxon>
        <taxon>Glossata</taxon>
        <taxon>Ditrysia</taxon>
        <taxon>Papilionoidea</taxon>
        <taxon>Papilionidae</taxon>
        <taxon>Papilioninae</taxon>
        <taxon>Papilio</taxon>
    </lineage>
</organism>
<dbReference type="Pfam" id="PF00201">
    <property type="entry name" value="UDPGT"/>
    <property type="match status" value="1"/>
</dbReference>
<dbReference type="PANTHER" id="PTHR48043">
    <property type="entry name" value="EG:EG0003.4 PROTEIN-RELATED"/>
    <property type="match status" value="1"/>
</dbReference>
<dbReference type="InterPro" id="IPR002213">
    <property type="entry name" value="UDP_glucos_trans"/>
</dbReference>
<comment type="similarity">
    <text evidence="1">Belongs to the UDP-glycosyltransferase family.</text>
</comment>